<feature type="compositionally biased region" description="Low complexity" evidence="1">
    <location>
        <begin position="110"/>
        <end position="123"/>
    </location>
</feature>
<dbReference type="Proteomes" id="UP000077521">
    <property type="component" value="Unassembled WGS sequence"/>
</dbReference>
<dbReference type="InterPro" id="IPR040521">
    <property type="entry name" value="KDZ"/>
</dbReference>
<comment type="caution">
    <text evidence="2">The sequence shown here is derived from an EMBL/GenBank/DDBJ whole genome shotgun (WGS) entry which is preliminary data.</text>
</comment>
<accession>A0A8T8TE54</accession>
<evidence type="ECO:0000256" key="1">
    <source>
        <dbReference type="SAM" id="MobiDB-lite"/>
    </source>
</evidence>
<feature type="compositionally biased region" description="Pro residues" evidence="1">
    <location>
        <begin position="1"/>
        <end position="11"/>
    </location>
</feature>
<dbReference type="AlphaFoldDB" id="A0A8T8TE54"/>
<sequence>MVHSNAPPPLPRWSAPSIPLPDGTGSGSSISNTTHFARSRRRPPSRASANGPHRVSVPPGPSILDTSSQDDNGGIVFYPDDDNSFGFDFDDDHHLSSNYEHHALPDDPSARSGPLLSLSSSDPQAPRAAPLEDEAQDYLRMLFEEQTAFAARLDTGTWIFEGARDGIPEFSTSPTPLAAFCTTVQHAYEEHWPFESKAPRFVARSTFIKILFAYFRLQAMEVSFSCPTCGPSPSVVIADGVVLAHSTRLRHEHLSPPTTPSSVVAHRSTSSPIFAFLPQKAMRSQLLRCADALQLAIEDQSEVLGELTKSCKEYVALHPARTVVNSWLDSLLLLVQDAYAYTKIWASIKDSYDYLFKQLAAEEGIFQLCRPLHSPAFGLLVRGHTQHCFNDGSLPPSLRPFLSTTAAYVQLQQQTLLRQSQPFPSMSSAQEPTGSSQLPYAQTGSFYGSTKCRQRPFYSGIDTVKSRDTNASRDEGCRKYYDAYVKQRRTGGIMALWCPHMICVGFHIIPEAEGRNDVFSALFTHWERAPNVVVYDFACQLAPYCLRREPEFFQDTLFVIDQMHQYGHSKCTLSSFLSAYMSIDPSLRHLNSSAAECGNSALSRIKKSVSYSGQEHAVLLIKHFLCVWNRLRIRNQR</sequence>
<reference evidence="2" key="1">
    <citation type="submission" date="2016-04" db="EMBL/GenBank/DDBJ databases">
        <authorList>
            <person name="Nguyen H.D."/>
            <person name="Samba Siva P."/>
            <person name="Cullis J."/>
            <person name="Levesque C.A."/>
            <person name="Hambleton S."/>
        </authorList>
    </citation>
    <scope>NUCLEOTIDE SEQUENCE</scope>
    <source>
        <strain evidence="2">DAOMC 236416</strain>
    </source>
</reference>
<keyword evidence="3" id="KW-1185">Reference proteome</keyword>
<feature type="region of interest" description="Disordered" evidence="1">
    <location>
        <begin position="98"/>
        <end position="130"/>
    </location>
</feature>
<feature type="compositionally biased region" description="Basic and acidic residues" evidence="1">
    <location>
        <begin position="98"/>
        <end position="109"/>
    </location>
</feature>
<name>A0A8T8TE54_9BASI</name>
<evidence type="ECO:0000313" key="2">
    <source>
        <dbReference type="EMBL" id="KAE8259818.1"/>
    </source>
</evidence>
<dbReference type="PANTHER" id="PTHR34305">
    <property type="entry name" value="EXPRESSED PROTEIN"/>
    <property type="match status" value="1"/>
</dbReference>
<dbReference type="Pfam" id="PF18758">
    <property type="entry name" value="KDZ"/>
    <property type="match status" value="1"/>
</dbReference>
<protein>
    <submittedName>
        <fullName evidence="2">Uncharacterized protein</fullName>
    </submittedName>
</protein>
<gene>
    <name evidence="2" type="ORF">A4X13_0g762</name>
</gene>
<proteinExistence type="predicted"/>
<organism evidence="2 3">
    <name type="scientific">Tilletia indica</name>
    <dbReference type="NCBI Taxonomy" id="43049"/>
    <lineage>
        <taxon>Eukaryota</taxon>
        <taxon>Fungi</taxon>
        <taxon>Dikarya</taxon>
        <taxon>Basidiomycota</taxon>
        <taxon>Ustilaginomycotina</taxon>
        <taxon>Exobasidiomycetes</taxon>
        <taxon>Tilletiales</taxon>
        <taxon>Tilletiaceae</taxon>
        <taxon>Tilletia</taxon>
    </lineage>
</organism>
<evidence type="ECO:0000313" key="3">
    <source>
        <dbReference type="Proteomes" id="UP000077521"/>
    </source>
</evidence>
<feature type="region of interest" description="Disordered" evidence="1">
    <location>
        <begin position="1"/>
        <end position="77"/>
    </location>
</feature>
<reference evidence="2" key="2">
    <citation type="journal article" date="2019" name="IMA Fungus">
        <title>Genome sequencing and comparison of five Tilletia species to identify candidate genes for the detection of regulated species infecting wheat.</title>
        <authorList>
            <person name="Nguyen H.D.T."/>
            <person name="Sultana T."/>
            <person name="Kesanakurti P."/>
            <person name="Hambleton S."/>
        </authorList>
    </citation>
    <scope>NUCLEOTIDE SEQUENCE</scope>
    <source>
        <strain evidence="2">DAOMC 236416</strain>
    </source>
</reference>
<dbReference type="PANTHER" id="PTHR34305:SF1">
    <property type="entry name" value="SWIM-TYPE DOMAIN-CONTAINING PROTEIN"/>
    <property type="match status" value="1"/>
</dbReference>
<dbReference type="EMBL" id="LWDF02000025">
    <property type="protein sequence ID" value="KAE8259818.1"/>
    <property type="molecule type" value="Genomic_DNA"/>
</dbReference>